<dbReference type="EMBL" id="RWGY01000887">
    <property type="protein sequence ID" value="TVT98207.1"/>
    <property type="molecule type" value="Genomic_DNA"/>
</dbReference>
<proteinExistence type="inferred from homology"/>
<comment type="caution">
    <text evidence="3">The sequence shown here is derived from an EMBL/GenBank/DDBJ whole genome shotgun (WGS) entry which is preliminary data.</text>
</comment>
<comment type="similarity">
    <text evidence="1">Belongs to the Tdpoz family.</text>
</comment>
<feature type="domain" description="BPM/SPOP BACK" evidence="2">
    <location>
        <begin position="23"/>
        <end position="50"/>
    </location>
</feature>
<protein>
    <recommendedName>
        <fullName evidence="2">BPM/SPOP BACK domain-containing protein</fullName>
    </recommendedName>
</protein>
<evidence type="ECO:0000256" key="1">
    <source>
        <dbReference type="ARBA" id="ARBA00010846"/>
    </source>
</evidence>
<dbReference type="Pfam" id="PF24570">
    <property type="entry name" value="BACK_BPM_SPOP"/>
    <property type="match status" value="1"/>
</dbReference>
<evidence type="ECO:0000259" key="2">
    <source>
        <dbReference type="Pfam" id="PF24570"/>
    </source>
</evidence>
<dbReference type="Proteomes" id="UP000324897">
    <property type="component" value="Unassembled WGS sequence"/>
</dbReference>
<organism evidence="3 4">
    <name type="scientific">Eragrostis curvula</name>
    <name type="common">weeping love grass</name>
    <dbReference type="NCBI Taxonomy" id="38414"/>
    <lineage>
        <taxon>Eukaryota</taxon>
        <taxon>Viridiplantae</taxon>
        <taxon>Streptophyta</taxon>
        <taxon>Embryophyta</taxon>
        <taxon>Tracheophyta</taxon>
        <taxon>Spermatophyta</taxon>
        <taxon>Magnoliopsida</taxon>
        <taxon>Liliopsida</taxon>
        <taxon>Poales</taxon>
        <taxon>Poaceae</taxon>
        <taxon>PACMAD clade</taxon>
        <taxon>Chloridoideae</taxon>
        <taxon>Eragrostideae</taxon>
        <taxon>Eragrostidinae</taxon>
        <taxon>Eragrostis</taxon>
    </lineage>
</organism>
<dbReference type="Gramene" id="TVT98207">
    <property type="protein sequence ID" value="TVT98207"/>
    <property type="gene ID" value="EJB05_56526"/>
</dbReference>
<dbReference type="OrthoDB" id="6359816at2759"/>
<accession>A0A5J9SG47</accession>
<reference evidence="3 4" key="1">
    <citation type="journal article" date="2019" name="Sci. Rep.">
        <title>A high-quality genome of Eragrostis curvula grass provides insights into Poaceae evolution and supports new strategies to enhance forage quality.</title>
        <authorList>
            <person name="Carballo J."/>
            <person name="Santos B.A.C.M."/>
            <person name="Zappacosta D."/>
            <person name="Garbus I."/>
            <person name="Selva J.P."/>
            <person name="Gallo C.A."/>
            <person name="Diaz A."/>
            <person name="Albertini E."/>
            <person name="Caccamo M."/>
            <person name="Echenique V."/>
        </authorList>
    </citation>
    <scope>NUCLEOTIDE SEQUENCE [LARGE SCALE GENOMIC DNA]</scope>
    <source>
        <strain evidence="4">cv. Victoria</strain>
        <tissue evidence="3">Leaf</tissue>
    </source>
</reference>
<evidence type="ECO:0000313" key="4">
    <source>
        <dbReference type="Proteomes" id="UP000324897"/>
    </source>
</evidence>
<name>A0A5J9SG47_9POAL</name>
<dbReference type="AlphaFoldDB" id="A0A5J9SG47"/>
<keyword evidence="4" id="KW-1185">Reference proteome</keyword>
<sequence length="67" mass="7341">MELRATKHDLTPGLRNVRTGPDHNCNGLKEACFEFLSSPSNLEAMLASEHLIVMSISKAVARTCSKI</sequence>
<dbReference type="InterPro" id="IPR056423">
    <property type="entry name" value="BACK_BPM_SPOP"/>
</dbReference>
<evidence type="ECO:0000313" key="3">
    <source>
        <dbReference type="EMBL" id="TVT98207.1"/>
    </source>
</evidence>
<gene>
    <name evidence="3" type="ORF">EJB05_56526</name>
</gene>
<feature type="non-terminal residue" evidence="3">
    <location>
        <position position="1"/>
    </location>
</feature>